<protein>
    <recommendedName>
        <fullName evidence="1">DUF732 domain-containing protein</fullName>
    </recommendedName>
</protein>
<dbReference type="InterPro" id="IPR007969">
    <property type="entry name" value="DUF732"/>
</dbReference>
<gene>
    <name evidence="2" type="ORF">A4G28_26485</name>
</gene>
<evidence type="ECO:0000313" key="3">
    <source>
        <dbReference type="Proteomes" id="UP000077342"/>
    </source>
</evidence>
<dbReference type="Pfam" id="PF05305">
    <property type="entry name" value="DUF732"/>
    <property type="match status" value="1"/>
</dbReference>
<organism evidence="2 3">
    <name type="scientific">Mycobacterium ostraviense</name>
    <dbReference type="NCBI Taxonomy" id="2738409"/>
    <lineage>
        <taxon>Bacteria</taxon>
        <taxon>Bacillati</taxon>
        <taxon>Actinomycetota</taxon>
        <taxon>Actinomycetes</taxon>
        <taxon>Mycobacteriales</taxon>
        <taxon>Mycobacteriaceae</taxon>
        <taxon>Mycobacterium</taxon>
    </lineage>
</organism>
<evidence type="ECO:0000313" key="2">
    <source>
        <dbReference type="EMBL" id="KZS62999.1"/>
    </source>
</evidence>
<accession>A0A164B0S1</accession>
<evidence type="ECO:0000259" key="1">
    <source>
        <dbReference type="Pfam" id="PF05305"/>
    </source>
</evidence>
<dbReference type="AlphaFoldDB" id="A0A164B0S1"/>
<proteinExistence type="predicted"/>
<reference evidence="3" key="1">
    <citation type="submission" date="2016-04" db="EMBL/GenBank/DDBJ databases">
        <authorList>
            <person name="Strapagiel D."/>
            <person name="Borowka P."/>
            <person name="Marciniak B."/>
            <person name="Bakula Z."/>
            <person name="Van Ingen J."/>
            <person name="Safianowska A."/>
            <person name="Dziadek J."/>
            <person name="Jagielski T."/>
        </authorList>
    </citation>
    <scope>NUCLEOTIDE SEQUENCE [LARGE SCALE GENOMIC DNA]</scope>
    <source>
        <strain evidence="3">1010001458</strain>
    </source>
</reference>
<sequence length="96" mass="10635">MAGADPNQDQQFLALLAELEIPAVDNVPVLIARAHQICKELDHGTSFQRTVNENTDMIYADDPSLQRVSDRVNRTAVRFSTASVVVYCPSHRGELP</sequence>
<comment type="caution">
    <text evidence="2">The sequence shown here is derived from an EMBL/GenBank/DDBJ whole genome shotgun (WGS) entry which is preliminary data.</text>
</comment>
<dbReference type="Proteomes" id="UP000077342">
    <property type="component" value="Unassembled WGS sequence"/>
</dbReference>
<keyword evidence="3" id="KW-1185">Reference proteome</keyword>
<name>A0A164B0S1_9MYCO</name>
<feature type="domain" description="DUF732" evidence="1">
    <location>
        <begin position="8"/>
        <end position="90"/>
    </location>
</feature>
<dbReference type="EMBL" id="LWCI01000101">
    <property type="protein sequence ID" value="KZS62999.1"/>
    <property type="molecule type" value="Genomic_DNA"/>
</dbReference>